<dbReference type="PANTHER" id="PTHR44196">
    <property type="entry name" value="DEHYDROGENASE/REDUCTASE SDR FAMILY MEMBER 7B"/>
    <property type="match status" value="1"/>
</dbReference>
<comment type="similarity">
    <text evidence="1 3">Belongs to the short-chain dehydrogenases/reductases (SDR) family.</text>
</comment>
<dbReference type="SUPFAM" id="SSF51735">
    <property type="entry name" value="NAD(P)-binding Rossmann-fold domains"/>
    <property type="match status" value="1"/>
</dbReference>
<dbReference type="GO" id="GO:0016020">
    <property type="term" value="C:membrane"/>
    <property type="evidence" value="ECO:0007669"/>
    <property type="project" value="TreeGrafter"/>
</dbReference>
<keyword evidence="5" id="KW-1185">Reference proteome</keyword>
<dbReference type="InterPro" id="IPR020904">
    <property type="entry name" value="Sc_DH/Rdtase_CS"/>
</dbReference>
<evidence type="ECO:0000256" key="3">
    <source>
        <dbReference type="RuleBase" id="RU000363"/>
    </source>
</evidence>
<proteinExistence type="inferred from homology"/>
<dbReference type="RefSeq" id="WP_170040187.1">
    <property type="nucleotide sequence ID" value="NZ_JABDTL010000002.1"/>
</dbReference>
<name>A0A841H5A3_9BACT</name>
<dbReference type="InterPro" id="IPR036291">
    <property type="entry name" value="NAD(P)-bd_dom_sf"/>
</dbReference>
<evidence type="ECO:0000313" key="5">
    <source>
        <dbReference type="Proteomes" id="UP000582837"/>
    </source>
</evidence>
<gene>
    <name evidence="4" type="ORF">HNQ61_004732</name>
</gene>
<dbReference type="PROSITE" id="PS00061">
    <property type="entry name" value="ADH_SHORT"/>
    <property type="match status" value="1"/>
</dbReference>
<dbReference type="Pfam" id="PF00106">
    <property type="entry name" value="adh_short"/>
    <property type="match status" value="1"/>
</dbReference>
<sequence length="251" mass="27334">MRATRTKILITGASSGLGEGMARAFAAMGRNLALCARRTDRLHALRDELTARHPGIRVEVRALDVTDAPRVFTVFREFEAELGGLDRVIVNAGLGSGRRIGTGHFDENRRTAETNFVAALAQCEAAVEIFRAQNRGHLVTIASVSAMRGLPRHLTVYAASKAGLAALTEGIRAELLATPIRVTTVFPGYIRTEMNQDARRLPFEVDEATGSRALVAAIEREPARAFVPGWPWTPIAFAMRHLPLSVIARLT</sequence>
<dbReference type="PRINTS" id="PR00081">
    <property type="entry name" value="GDHRDH"/>
</dbReference>
<dbReference type="NCBIfam" id="NF006099">
    <property type="entry name" value="PRK08251.1"/>
    <property type="match status" value="1"/>
</dbReference>
<dbReference type="AlphaFoldDB" id="A0A841H5A3"/>
<evidence type="ECO:0008006" key="6">
    <source>
        <dbReference type="Google" id="ProtNLM"/>
    </source>
</evidence>
<organism evidence="4 5">
    <name type="scientific">Longimicrobium terrae</name>
    <dbReference type="NCBI Taxonomy" id="1639882"/>
    <lineage>
        <taxon>Bacteria</taxon>
        <taxon>Pseudomonadati</taxon>
        <taxon>Gemmatimonadota</taxon>
        <taxon>Longimicrobiia</taxon>
        <taxon>Longimicrobiales</taxon>
        <taxon>Longimicrobiaceae</taxon>
        <taxon>Longimicrobium</taxon>
    </lineage>
</organism>
<accession>A0A841H5A3</accession>
<dbReference type="EMBL" id="JACHIA010000020">
    <property type="protein sequence ID" value="MBB6073066.1"/>
    <property type="molecule type" value="Genomic_DNA"/>
</dbReference>
<dbReference type="PANTHER" id="PTHR44196:SF1">
    <property type="entry name" value="DEHYDROGENASE_REDUCTASE SDR FAMILY MEMBER 7B"/>
    <property type="match status" value="1"/>
</dbReference>
<evidence type="ECO:0000313" key="4">
    <source>
        <dbReference type="EMBL" id="MBB6073066.1"/>
    </source>
</evidence>
<comment type="caution">
    <text evidence="4">The sequence shown here is derived from an EMBL/GenBank/DDBJ whole genome shotgun (WGS) entry which is preliminary data.</text>
</comment>
<evidence type="ECO:0000256" key="1">
    <source>
        <dbReference type="ARBA" id="ARBA00006484"/>
    </source>
</evidence>
<evidence type="ECO:0000256" key="2">
    <source>
        <dbReference type="ARBA" id="ARBA00023002"/>
    </source>
</evidence>
<dbReference type="PRINTS" id="PR00080">
    <property type="entry name" value="SDRFAMILY"/>
</dbReference>
<dbReference type="InterPro" id="IPR002347">
    <property type="entry name" value="SDR_fam"/>
</dbReference>
<dbReference type="Gene3D" id="3.40.50.720">
    <property type="entry name" value="NAD(P)-binding Rossmann-like Domain"/>
    <property type="match status" value="1"/>
</dbReference>
<reference evidence="4 5" key="1">
    <citation type="submission" date="2020-08" db="EMBL/GenBank/DDBJ databases">
        <title>Genomic Encyclopedia of Type Strains, Phase IV (KMG-IV): sequencing the most valuable type-strain genomes for metagenomic binning, comparative biology and taxonomic classification.</title>
        <authorList>
            <person name="Goeker M."/>
        </authorList>
    </citation>
    <scope>NUCLEOTIDE SEQUENCE [LARGE SCALE GENOMIC DNA]</scope>
    <source>
        <strain evidence="4 5">DSM 29007</strain>
    </source>
</reference>
<protein>
    <recommendedName>
        <fullName evidence="6">SDR family oxidoreductase</fullName>
    </recommendedName>
</protein>
<dbReference type="Proteomes" id="UP000582837">
    <property type="component" value="Unassembled WGS sequence"/>
</dbReference>
<keyword evidence="2" id="KW-0560">Oxidoreductase</keyword>
<dbReference type="GO" id="GO:0016491">
    <property type="term" value="F:oxidoreductase activity"/>
    <property type="evidence" value="ECO:0007669"/>
    <property type="project" value="UniProtKB-KW"/>
</dbReference>